<dbReference type="RefSeq" id="WP_021669584.1">
    <property type="nucleotide sequence ID" value="NZ_JRNR01000116.1"/>
</dbReference>
<name>A0A096AKF1_9BACT</name>
<feature type="region of interest" description="Disordered" evidence="1">
    <location>
        <begin position="195"/>
        <end position="270"/>
    </location>
</feature>
<reference evidence="2 3" key="1">
    <citation type="submission" date="2014-07" db="EMBL/GenBank/DDBJ databases">
        <authorList>
            <person name="McCorrison J."/>
            <person name="Sanka R."/>
            <person name="Torralba M."/>
            <person name="Gillis M."/>
            <person name="Haft D.H."/>
            <person name="Methe B."/>
            <person name="Sutton G."/>
            <person name="Nelson K.E."/>
        </authorList>
    </citation>
    <scope>NUCLEOTIDE SEQUENCE [LARGE SCALE GENOMIC DNA]</scope>
    <source>
        <strain evidence="2 3">DNF00882</strain>
    </source>
</reference>
<comment type="caution">
    <text evidence="2">The sequence shown here is derived from an EMBL/GenBank/DDBJ whole genome shotgun (WGS) entry which is preliminary data.</text>
</comment>
<dbReference type="AlphaFoldDB" id="A0A096AKF1"/>
<dbReference type="EMBL" id="JRNR01000116">
    <property type="protein sequence ID" value="KGF47111.1"/>
    <property type="molecule type" value="Genomic_DNA"/>
</dbReference>
<evidence type="ECO:0000256" key="1">
    <source>
        <dbReference type="SAM" id="MobiDB-lite"/>
    </source>
</evidence>
<evidence type="ECO:0000313" key="3">
    <source>
        <dbReference type="Proteomes" id="UP000029538"/>
    </source>
</evidence>
<proteinExistence type="predicted"/>
<organism evidence="2 3">
    <name type="scientific">Prevotella disiens DNF00882</name>
    <dbReference type="NCBI Taxonomy" id="1401075"/>
    <lineage>
        <taxon>Bacteria</taxon>
        <taxon>Pseudomonadati</taxon>
        <taxon>Bacteroidota</taxon>
        <taxon>Bacteroidia</taxon>
        <taxon>Bacteroidales</taxon>
        <taxon>Prevotellaceae</taxon>
        <taxon>Prevotella</taxon>
    </lineage>
</organism>
<evidence type="ECO:0000313" key="2">
    <source>
        <dbReference type="EMBL" id="KGF47111.1"/>
    </source>
</evidence>
<feature type="compositionally biased region" description="Acidic residues" evidence="1">
    <location>
        <begin position="215"/>
        <end position="242"/>
    </location>
</feature>
<accession>A0A096AKF1</accession>
<dbReference type="Proteomes" id="UP000029538">
    <property type="component" value="Unassembled WGS sequence"/>
</dbReference>
<sequence>MKRQGKSLSLKNLTKTTVWDIQENDIFRLWSQAERDTDLKGNEKSFLDVIKSAFIVEEVKVDRPEVIKKYEDRGCKVGQVRLDDNTTIKWAIKKKPINRISDLTKNNIHRVSASKIVEVLEANFGGGWDSLPQETQDIILSAFEVTTTTLPTARLKKEGGLYDKKVEEGYEVLEISKGAWTEAIFVKEKTEVPMSEEDIDDFEDIMPKSKSSSNGDEEEDELPLESENEMEDDEDDFDEEKLIEESYRTTFEESPEDLDIRAEDISDEDF</sequence>
<feature type="compositionally biased region" description="Acidic residues" evidence="1">
    <location>
        <begin position="195"/>
        <end position="204"/>
    </location>
</feature>
<protein>
    <submittedName>
        <fullName evidence="2">Uncharacterized protein</fullName>
    </submittedName>
</protein>
<dbReference type="GeneID" id="91082488"/>
<gene>
    <name evidence="2" type="ORF">HMPREF0654_10315</name>
</gene>